<feature type="region of interest" description="Disordered" evidence="1">
    <location>
        <begin position="1"/>
        <end position="61"/>
    </location>
</feature>
<reference evidence="2" key="1">
    <citation type="submission" date="2023-05" db="EMBL/GenBank/DDBJ databases">
        <title>Nepenthes gracilis genome sequencing.</title>
        <authorList>
            <person name="Fukushima K."/>
        </authorList>
    </citation>
    <scope>NUCLEOTIDE SEQUENCE</scope>
    <source>
        <strain evidence="2">SING2019-196</strain>
    </source>
</reference>
<protein>
    <submittedName>
        <fullName evidence="2">Uncharacterized protein</fullName>
    </submittedName>
</protein>
<organism evidence="2 3">
    <name type="scientific">Nepenthes gracilis</name>
    <name type="common">Slender pitcher plant</name>
    <dbReference type="NCBI Taxonomy" id="150966"/>
    <lineage>
        <taxon>Eukaryota</taxon>
        <taxon>Viridiplantae</taxon>
        <taxon>Streptophyta</taxon>
        <taxon>Embryophyta</taxon>
        <taxon>Tracheophyta</taxon>
        <taxon>Spermatophyta</taxon>
        <taxon>Magnoliopsida</taxon>
        <taxon>eudicotyledons</taxon>
        <taxon>Gunneridae</taxon>
        <taxon>Pentapetalae</taxon>
        <taxon>Caryophyllales</taxon>
        <taxon>Nepenthaceae</taxon>
        <taxon>Nepenthes</taxon>
    </lineage>
</organism>
<gene>
    <name evidence="2" type="ORF">Nepgr_002166</name>
</gene>
<accession>A0AAD3P6L0</accession>
<dbReference type="Proteomes" id="UP001279734">
    <property type="component" value="Unassembled WGS sequence"/>
</dbReference>
<evidence type="ECO:0000313" key="2">
    <source>
        <dbReference type="EMBL" id="GMH00327.1"/>
    </source>
</evidence>
<dbReference type="PANTHER" id="PTHR33696:SF1">
    <property type="entry name" value="T22J18.15"/>
    <property type="match status" value="1"/>
</dbReference>
<dbReference type="PANTHER" id="PTHR33696">
    <property type="entry name" value="T22J18.15-RELATED"/>
    <property type="match status" value="1"/>
</dbReference>
<feature type="compositionally biased region" description="Low complexity" evidence="1">
    <location>
        <begin position="26"/>
        <end position="61"/>
    </location>
</feature>
<evidence type="ECO:0000256" key="1">
    <source>
        <dbReference type="SAM" id="MobiDB-lite"/>
    </source>
</evidence>
<feature type="region of interest" description="Disordered" evidence="1">
    <location>
        <begin position="75"/>
        <end position="112"/>
    </location>
</feature>
<dbReference type="EMBL" id="BSYO01000002">
    <property type="protein sequence ID" value="GMH00327.1"/>
    <property type="molecule type" value="Genomic_DNA"/>
</dbReference>
<sequence>MTSPSTPKNVGGYILRREPGEVEAVSSAAKRPTSRRSTTASHSSSSSLSSTSDTDYPSSPSTLLRRFSAGIPFSWEQLPGIPKSQTINKSDPSSRNSSTSLPLPPVPCDKSSYGEVRKKYGGAGETFQRDPFLAALVECSKDHRHHHQESSAWKSGKVSNYPRRLTQYLDAYSCKRTSCSVSESLVLIPRPRKLAFKFD</sequence>
<proteinExistence type="predicted"/>
<name>A0AAD3P6L0_NEPGR</name>
<comment type="caution">
    <text evidence="2">The sequence shown here is derived from an EMBL/GenBank/DDBJ whole genome shotgun (WGS) entry which is preliminary data.</text>
</comment>
<evidence type="ECO:0000313" key="3">
    <source>
        <dbReference type="Proteomes" id="UP001279734"/>
    </source>
</evidence>
<keyword evidence="3" id="KW-1185">Reference proteome</keyword>
<feature type="compositionally biased region" description="Polar residues" evidence="1">
    <location>
        <begin position="83"/>
        <end position="101"/>
    </location>
</feature>
<dbReference type="AlphaFoldDB" id="A0AAD3P6L0"/>